<keyword evidence="2" id="KW-1185">Reference proteome</keyword>
<dbReference type="EMBL" id="JAEFBJ010000010">
    <property type="protein sequence ID" value="KAG7565420.1"/>
    <property type="molecule type" value="Genomic_DNA"/>
</dbReference>
<proteinExistence type="predicted"/>
<dbReference type="Proteomes" id="UP000694251">
    <property type="component" value="Chromosome 10"/>
</dbReference>
<dbReference type="EMBL" id="JAEFBJ010000010">
    <property type="protein sequence ID" value="KAG7565421.1"/>
    <property type="molecule type" value="Genomic_DNA"/>
</dbReference>
<organism evidence="1 2">
    <name type="scientific">Arabidopsis suecica</name>
    <name type="common">Swedish thale-cress</name>
    <name type="synonym">Cardaminopsis suecica</name>
    <dbReference type="NCBI Taxonomy" id="45249"/>
    <lineage>
        <taxon>Eukaryota</taxon>
        <taxon>Viridiplantae</taxon>
        <taxon>Streptophyta</taxon>
        <taxon>Embryophyta</taxon>
        <taxon>Tracheophyta</taxon>
        <taxon>Spermatophyta</taxon>
        <taxon>Magnoliopsida</taxon>
        <taxon>eudicotyledons</taxon>
        <taxon>Gunneridae</taxon>
        <taxon>Pentapetalae</taxon>
        <taxon>rosids</taxon>
        <taxon>malvids</taxon>
        <taxon>Brassicales</taxon>
        <taxon>Brassicaceae</taxon>
        <taxon>Camelineae</taxon>
        <taxon>Arabidopsis</taxon>
    </lineage>
</organism>
<sequence>MPSETATIDIITKCDFIGLSRKSGHFKETAIELRRRVMDHHALETRATCQECCLSLVTGLIIVMAAATKISVNHIKILVLNCAPFHLYQPW</sequence>
<reference evidence="1 2" key="1">
    <citation type="submission" date="2020-12" db="EMBL/GenBank/DDBJ databases">
        <title>Concerted genomic and epigenomic changes stabilize Arabidopsis allopolyploids.</title>
        <authorList>
            <person name="Chen Z."/>
        </authorList>
    </citation>
    <scope>NUCLEOTIDE SEQUENCE [LARGE SCALE GENOMIC DNA]</scope>
    <source>
        <strain evidence="1">As9502</strain>
        <tissue evidence="1">Leaf</tissue>
    </source>
</reference>
<accession>A0A8T1ZZJ7</accession>
<evidence type="ECO:0000313" key="2">
    <source>
        <dbReference type="Proteomes" id="UP000694251"/>
    </source>
</evidence>
<evidence type="ECO:0000313" key="1">
    <source>
        <dbReference type="EMBL" id="KAG7565420.1"/>
    </source>
</evidence>
<protein>
    <submittedName>
        <fullName evidence="1">Uncharacterized protein</fullName>
    </submittedName>
</protein>
<gene>
    <name evidence="1" type="ORF">ISN44_As10g021140</name>
</gene>
<name>A0A8T1ZZJ7_ARASU</name>
<comment type="caution">
    <text evidence="1">The sequence shown here is derived from an EMBL/GenBank/DDBJ whole genome shotgun (WGS) entry which is preliminary data.</text>
</comment>
<dbReference type="AlphaFoldDB" id="A0A8T1ZZJ7"/>